<dbReference type="AlphaFoldDB" id="A0A382JH23"/>
<gene>
    <name evidence="2" type="ORF">METZ01_LOCUS264284</name>
</gene>
<protein>
    <recommendedName>
        <fullName evidence="3">Glycosyl hydrolase family 32 N-terminal domain-containing protein</fullName>
    </recommendedName>
</protein>
<dbReference type="PROSITE" id="PS51257">
    <property type="entry name" value="PROKAR_LIPOPROTEIN"/>
    <property type="match status" value="1"/>
</dbReference>
<reference evidence="2" key="1">
    <citation type="submission" date="2018-05" db="EMBL/GenBank/DDBJ databases">
        <authorList>
            <person name="Lanie J.A."/>
            <person name="Ng W.-L."/>
            <person name="Kazmierczak K.M."/>
            <person name="Andrzejewski T.M."/>
            <person name="Davidsen T.M."/>
            <person name="Wayne K.J."/>
            <person name="Tettelin H."/>
            <person name="Glass J.I."/>
            <person name="Rusch D."/>
            <person name="Podicherti R."/>
            <person name="Tsui H.-C.T."/>
            <person name="Winkler M.E."/>
        </authorList>
    </citation>
    <scope>NUCLEOTIDE SEQUENCE</scope>
</reference>
<evidence type="ECO:0000256" key="1">
    <source>
        <dbReference type="SAM" id="MobiDB-lite"/>
    </source>
</evidence>
<feature type="region of interest" description="Disordered" evidence="1">
    <location>
        <begin position="58"/>
        <end position="86"/>
    </location>
</feature>
<sequence length="373" mass="40236">MKYNLNMKKLFLLLILSFFSTQGFTASCPEGTKENTNGKCVPAHEPVKGEQLLIQPDGQMMPPIDGSAPLGGHAPGTSPQDPPIEGKKYLAEGWEDHGIILKAKDVGLNSQGVGWGDPTAILLPDGRIRLYVLAERLGIRSLISSDGLQFELEKGTRIRQPVSHPEIAKNPAGGYRLFYGSDDQSKSAISNDGLNFTVESGSRFSASVIDSPTLSPISYYDTKQGYFRGYVSDLPGPGTGPGVHGVYSLHSEDLVHWLLKGLVIGGRGEKGVMPEPINRESEASLSMSAEAPSVYDHGDGTADIYFCFNMLSPHLGGPTGVFKTTVDGESYSKPELIVSGCDPNVIQLRNGTFVMYYGDYDPKEGGYILAITR</sequence>
<evidence type="ECO:0008006" key="3">
    <source>
        <dbReference type="Google" id="ProtNLM"/>
    </source>
</evidence>
<evidence type="ECO:0000313" key="2">
    <source>
        <dbReference type="EMBL" id="SVC11430.1"/>
    </source>
</evidence>
<dbReference type="InterPro" id="IPR023296">
    <property type="entry name" value="Glyco_hydro_beta-prop_sf"/>
</dbReference>
<accession>A0A382JH23</accession>
<dbReference type="EMBL" id="UINC01074338">
    <property type="protein sequence ID" value="SVC11430.1"/>
    <property type="molecule type" value="Genomic_DNA"/>
</dbReference>
<organism evidence="2">
    <name type="scientific">marine metagenome</name>
    <dbReference type="NCBI Taxonomy" id="408172"/>
    <lineage>
        <taxon>unclassified sequences</taxon>
        <taxon>metagenomes</taxon>
        <taxon>ecological metagenomes</taxon>
    </lineage>
</organism>
<name>A0A382JH23_9ZZZZ</name>
<dbReference type="SUPFAM" id="SSF75005">
    <property type="entry name" value="Arabinanase/levansucrase/invertase"/>
    <property type="match status" value="1"/>
</dbReference>
<proteinExistence type="predicted"/>
<dbReference type="Gene3D" id="2.115.10.20">
    <property type="entry name" value="Glycosyl hydrolase domain, family 43"/>
    <property type="match status" value="1"/>
</dbReference>